<feature type="compositionally biased region" description="Polar residues" evidence="1">
    <location>
        <begin position="320"/>
        <end position="343"/>
    </location>
</feature>
<dbReference type="AlphaFoldDB" id="A0A1V6PUP9"/>
<dbReference type="EMBL" id="MDYN01000033">
    <property type="protein sequence ID" value="OQD80769.1"/>
    <property type="molecule type" value="Genomic_DNA"/>
</dbReference>
<evidence type="ECO:0000313" key="2">
    <source>
        <dbReference type="EMBL" id="OQD80769.1"/>
    </source>
</evidence>
<gene>
    <name evidence="2" type="ORF">PENANT_c033G01675</name>
</gene>
<dbReference type="Proteomes" id="UP000191672">
    <property type="component" value="Unassembled WGS sequence"/>
</dbReference>
<proteinExistence type="predicted"/>
<name>A0A1V6PUP9_9EURO</name>
<accession>A0A1V6PUP9</accession>
<comment type="caution">
    <text evidence="2">The sequence shown here is derived from an EMBL/GenBank/DDBJ whole genome shotgun (WGS) entry which is preliminary data.</text>
</comment>
<dbReference type="OrthoDB" id="4497052at2759"/>
<dbReference type="STRING" id="416450.A0A1V6PUP9"/>
<sequence>MDSSGTPLVQIRSQLAMDSDSDSDTTVTPNKEPFPDFDAETCGPNRNRYEAEWARAFRQAVQEDIRTRYIEPYIIPHNLGEPFTRSNMLLEDIKDLLADPHMRQTTRNQFLTMVNHTLHLHQVIFHHSDQFLDTKEITEARYLVDIVLSYMGWIDGKLRDQVSAAEQVSVVLEQLSKEKTTVIERYSRMATVVSAHLKKPRPLERRLLTVFLDFYETWVHTTFLRLRNHQILVEDIPVLARIDLSRRIIAVWDVLSRCIENYSLYTWATRTIRTKYFAPAIDLMSETPDIWQKSWNKRSTVESRRSTHPGLFEEFLSDQPVETTQQPDSLEGQHSTRIQSTSVAELEVAGA</sequence>
<evidence type="ECO:0000256" key="1">
    <source>
        <dbReference type="SAM" id="MobiDB-lite"/>
    </source>
</evidence>
<feature type="region of interest" description="Disordered" evidence="1">
    <location>
        <begin position="13"/>
        <end position="38"/>
    </location>
</feature>
<reference evidence="3" key="1">
    <citation type="journal article" date="2017" name="Nat. Microbiol.">
        <title>Global analysis of biosynthetic gene clusters reveals vast potential of secondary metabolite production in Penicillium species.</title>
        <authorList>
            <person name="Nielsen J.C."/>
            <person name="Grijseels S."/>
            <person name="Prigent S."/>
            <person name="Ji B."/>
            <person name="Dainat J."/>
            <person name="Nielsen K.F."/>
            <person name="Frisvad J.C."/>
            <person name="Workman M."/>
            <person name="Nielsen J."/>
        </authorList>
    </citation>
    <scope>NUCLEOTIDE SEQUENCE [LARGE SCALE GENOMIC DNA]</scope>
    <source>
        <strain evidence="3">IBT 31811</strain>
    </source>
</reference>
<feature type="region of interest" description="Disordered" evidence="1">
    <location>
        <begin position="316"/>
        <end position="351"/>
    </location>
</feature>
<keyword evidence="3" id="KW-1185">Reference proteome</keyword>
<protein>
    <submittedName>
        <fullName evidence="2">Uncharacterized protein</fullName>
    </submittedName>
</protein>
<evidence type="ECO:0000313" key="3">
    <source>
        <dbReference type="Proteomes" id="UP000191672"/>
    </source>
</evidence>
<organism evidence="2 3">
    <name type="scientific">Penicillium antarcticum</name>
    <dbReference type="NCBI Taxonomy" id="416450"/>
    <lineage>
        <taxon>Eukaryota</taxon>
        <taxon>Fungi</taxon>
        <taxon>Dikarya</taxon>
        <taxon>Ascomycota</taxon>
        <taxon>Pezizomycotina</taxon>
        <taxon>Eurotiomycetes</taxon>
        <taxon>Eurotiomycetidae</taxon>
        <taxon>Eurotiales</taxon>
        <taxon>Aspergillaceae</taxon>
        <taxon>Penicillium</taxon>
    </lineage>
</organism>